<comment type="similarity">
    <text evidence="2 3">Belongs to the cytochrome P450 family.</text>
</comment>
<dbReference type="InterPro" id="IPR036396">
    <property type="entry name" value="Cyt_P450_sf"/>
</dbReference>
<dbReference type="EMBL" id="JAGINW010000001">
    <property type="protein sequence ID" value="MBP2329404.1"/>
    <property type="molecule type" value="Genomic_DNA"/>
</dbReference>
<evidence type="ECO:0000256" key="3">
    <source>
        <dbReference type="RuleBase" id="RU000461"/>
    </source>
</evidence>
<dbReference type="RefSeq" id="WP_209646203.1">
    <property type="nucleotide sequence ID" value="NZ_JAGINW010000001.1"/>
</dbReference>
<protein>
    <submittedName>
        <fullName evidence="4">Cytochrome P450</fullName>
    </submittedName>
</protein>
<keyword evidence="3" id="KW-0560">Oxidoreductase</keyword>
<dbReference type="PRINTS" id="PR00359">
    <property type="entry name" value="BP450"/>
</dbReference>
<keyword evidence="3" id="KW-0349">Heme</keyword>
<reference evidence="4 5" key="1">
    <citation type="submission" date="2021-03" db="EMBL/GenBank/DDBJ databases">
        <title>Sequencing the genomes of 1000 actinobacteria strains.</title>
        <authorList>
            <person name="Klenk H.-P."/>
        </authorList>
    </citation>
    <scope>NUCLEOTIDE SEQUENCE [LARGE SCALE GENOMIC DNA]</scope>
    <source>
        <strain evidence="4 5">DSM 46670</strain>
    </source>
</reference>
<dbReference type="Gene3D" id="1.10.630.10">
    <property type="entry name" value="Cytochrome P450"/>
    <property type="match status" value="1"/>
</dbReference>
<comment type="caution">
    <text evidence="4">The sequence shown here is derived from an EMBL/GenBank/DDBJ whole genome shotgun (WGS) entry which is preliminary data.</text>
</comment>
<dbReference type="PANTHER" id="PTHR24305">
    <property type="entry name" value="CYTOCHROME P450"/>
    <property type="match status" value="1"/>
</dbReference>
<keyword evidence="3" id="KW-0503">Monooxygenase</keyword>
<sequence length="472" mass="51792">MPAPRSLEAHRDPMPGDNDPLGIRSLLTGLNLLRSPLAFLREVREQHGVLSAVPARRPRTVFALGPEQARQVLTRQEFHSDSFRHLRLPPGSPMMLLTSGLLRLNGAVHRRHRQAMQTSFSPRHVRVYTGTIVTMADEMIRDWQPGEAIDLHKEFATLVTRVSLSTMAGLDDRAKAGRLHDAMAALAKAASHPLTSLVQKPLPGTPFRRMSKLADEVEQTLRDLVKARQDQLAAPDLLGMLSSRDENAADSLSESEIIGEAYTALCHDSVASALFWTLVLLDQHREWRARLVKEIARTAGTVAPAPELFDDMPVLDFVVKESLRLIPPASFAIRYATEGASIDGHRIPAGAMVVVSAFVTHREKDSFPDPLRFDPGRWQNNRPAQHIYFPFGLGTHSCIGRSLALLEIKVVLTRILQQAPLALAGDTVIDPVVRISTVPAEPVQALVLSPGAAVPPRHTVTGSLTDVIDLPA</sequence>
<evidence type="ECO:0000256" key="2">
    <source>
        <dbReference type="ARBA" id="ARBA00010617"/>
    </source>
</evidence>
<dbReference type="InterPro" id="IPR001128">
    <property type="entry name" value="Cyt_P450"/>
</dbReference>
<dbReference type="InterPro" id="IPR017972">
    <property type="entry name" value="Cyt_P450_CS"/>
</dbReference>
<gene>
    <name evidence="4" type="ORF">JOF56_009789</name>
</gene>
<evidence type="ECO:0000313" key="4">
    <source>
        <dbReference type="EMBL" id="MBP2329404.1"/>
    </source>
</evidence>
<keyword evidence="5" id="KW-1185">Reference proteome</keyword>
<keyword evidence="3" id="KW-0479">Metal-binding</keyword>
<dbReference type="InterPro" id="IPR002397">
    <property type="entry name" value="Cyt_P450_B"/>
</dbReference>
<evidence type="ECO:0000256" key="1">
    <source>
        <dbReference type="ARBA" id="ARBA00001971"/>
    </source>
</evidence>
<dbReference type="PRINTS" id="PR00385">
    <property type="entry name" value="P450"/>
</dbReference>
<dbReference type="Pfam" id="PF00067">
    <property type="entry name" value="p450"/>
    <property type="match status" value="1"/>
</dbReference>
<dbReference type="SUPFAM" id="SSF48264">
    <property type="entry name" value="Cytochrome P450"/>
    <property type="match status" value="1"/>
</dbReference>
<name>A0ABS4TYD0_9PSEU</name>
<keyword evidence="3" id="KW-0408">Iron</keyword>
<accession>A0ABS4TYD0</accession>
<dbReference type="PANTHER" id="PTHR24305:SF166">
    <property type="entry name" value="CYTOCHROME P450 12A4, MITOCHONDRIAL-RELATED"/>
    <property type="match status" value="1"/>
</dbReference>
<dbReference type="InterPro" id="IPR050121">
    <property type="entry name" value="Cytochrome_P450_monoxygenase"/>
</dbReference>
<proteinExistence type="inferred from homology"/>
<evidence type="ECO:0000313" key="5">
    <source>
        <dbReference type="Proteomes" id="UP001519332"/>
    </source>
</evidence>
<dbReference type="PROSITE" id="PS00086">
    <property type="entry name" value="CYTOCHROME_P450"/>
    <property type="match status" value="1"/>
</dbReference>
<dbReference type="Proteomes" id="UP001519332">
    <property type="component" value="Unassembled WGS sequence"/>
</dbReference>
<comment type="cofactor">
    <cofactor evidence="1">
        <name>heme</name>
        <dbReference type="ChEBI" id="CHEBI:30413"/>
    </cofactor>
</comment>
<organism evidence="4 5">
    <name type="scientific">Kibdelosporangium banguiense</name>
    <dbReference type="NCBI Taxonomy" id="1365924"/>
    <lineage>
        <taxon>Bacteria</taxon>
        <taxon>Bacillati</taxon>
        <taxon>Actinomycetota</taxon>
        <taxon>Actinomycetes</taxon>
        <taxon>Pseudonocardiales</taxon>
        <taxon>Pseudonocardiaceae</taxon>
        <taxon>Kibdelosporangium</taxon>
    </lineage>
</organism>